<dbReference type="SUPFAM" id="SSF48452">
    <property type="entry name" value="TPR-like"/>
    <property type="match status" value="3"/>
</dbReference>
<accession>A0AAN6JJJ1</accession>
<keyword evidence="6" id="KW-0131">Cell cycle</keyword>
<keyword evidence="1" id="KW-0132">Cell division</keyword>
<dbReference type="PANTHER" id="PTHR12558">
    <property type="entry name" value="CELL DIVISION CYCLE 16,23,27"/>
    <property type="match status" value="1"/>
</dbReference>
<proteinExistence type="predicted"/>
<feature type="domain" description="Cdc23" evidence="8">
    <location>
        <begin position="149"/>
        <end position="348"/>
    </location>
</feature>
<evidence type="ECO:0000256" key="2">
    <source>
        <dbReference type="ARBA" id="ARBA00022737"/>
    </source>
</evidence>
<dbReference type="Pfam" id="PF14559">
    <property type="entry name" value="TPR_19"/>
    <property type="match status" value="1"/>
</dbReference>
<dbReference type="Proteomes" id="UP001176521">
    <property type="component" value="Unassembled WGS sequence"/>
</dbReference>
<feature type="repeat" description="TPR" evidence="7">
    <location>
        <begin position="343"/>
        <end position="376"/>
    </location>
</feature>
<evidence type="ECO:0000256" key="6">
    <source>
        <dbReference type="ARBA" id="ARBA00023306"/>
    </source>
</evidence>
<evidence type="ECO:0000256" key="5">
    <source>
        <dbReference type="ARBA" id="ARBA00022803"/>
    </source>
</evidence>
<dbReference type="GO" id="GO:0031145">
    <property type="term" value="P:anaphase-promoting complex-dependent catabolic process"/>
    <property type="evidence" value="ECO:0007669"/>
    <property type="project" value="TreeGrafter"/>
</dbReference>
<feature type="repeat" description="TPR" evidence="7">
    <location>
        <begin position="411"/>
        <end position="444"/>
    </location>
</feature>
<evidence type="ECO:0000256" key="1">
    <source>
        <dbReference type="ARBA" id="ARBA00022618"/>
    </source>
</evidence>
<name>A0AAN6JJJ1_9BASI</name>
<dbReference type="Pfam" id="PF04049">
    <property type="entry name" value="ANAPC8"/>
    <property type="match status" value="1"/>
</dbReference>
<dbReference type="GO" id="GO:0045842">
    <property type="term" value="P:positive regulation of mitotic metaphase/anaphase transition"/>
    <property type="evidence" value="ECO:0007669"/>
    <property type="project" value="TreeGrafter"/>
</dbReference>
<dbReference type="PANTHER" id="PTHR12558:SF10">
    <property type="entry name" value="CELL DIVISION CYCLE PROTEIN 23 HOMOLOG"/>
    <property type="match status" value="1"/>
</dbReference>
<keyword evidence="5 7" id="KW-0802">TPR repeat</keyword>
<evidence type="ECO:0000313" key="9">
    <source>
        <dbReference type="EMBL" id="KAK0529665.1"/>
    </source>
</evidence>
<protein>
    <submittedName>
        <fullName evidence="9">Anaphase-promoting complex subunit 8</fullName>
    </submittedName>
</protein>
<dbReference type="InterPro" id="IPR011990">
    <property type="entry name" value="TPR-like_helical_dom_sf"/>
</dbReference>
<gene>
    <name evidence="9" type="primary">cut23</name>
    <name evidence="9" type="ORF">OC842_004159</name>
</gene>
<feature type="repeat" description="TPR" evidence="7">
    <location>
        <begin position="445"/>
        <end position="478"/>
    </location>
</feature>
<evidence type="ECO:0000256" key="7">
    <source>
        <dbReference type="PROSITE-ProRule" id="PRU00339"/>
    </source>
</evidence>
<dbReference type="Pfam" id="PF13176">
    <property type="entry name" value="TPR_7"/>
    <property type="match status" value="1"/>
</dbReference>
<evidence type="ECO:0000259" key="8">
    <source>
        <dbReference type="Pfam" id="PF04049"/>
    </source>
</evidence>
<dbReference type="InterPro" id="IPR019734">
    <property type="entry name" value="TPR_rpt"/>
</dbReference>
<keyword evidence="10" id="KW-1185">Reference proteome</keyword>
<organism evidence="9 10">
    <name type="scientific">Tilletia horrida</name>
    <dbReference type="NCBI Taxonomy" id="155126"/>
    <lineage>
        <taxon>Eukaryota</taxon>
        <taxon>Fungi</taxon>
        <taxon>Dikarya</taxon>
        <taxon>Basidiomycota</taxon>
        <taxon>Ustilaginomycotina</taxon>
        <taxon>Exobasidiomycetes</taxon>
        <taxon>Tilletiales</taxon>
        <taxon>Tilletiaceae</taxon>
        <taxon>Tilletia</taxon>
    </lineage>
</organism>
<keyword evidence="4" id="KW-0833">Ubl conjugation pathway</keyword>
<sequence length="679" mass="75876">MNKLDSKITYADSAPAEADRVLRIAAADLSERGLIGAASWALELAVCARVAAHSASVLDAKASALTSTPARRPVELGKMGHSTPAAPLANAAEAILQGRAAAGRPPPSPLSVSHTASNMIVDADDSVADPGQVDSYHVHFAASADSSHTGSAFPSVSHLSEAAEPGYALAKTYFDDKQYERCAALLRKSPVTRRTQFLRLYAEYLTAERQANEQNLLMAKTRSTRTELGTITEARISILEELIDIDDPFLLYLKGMIFRKLNRRIEAMDTLLKSVQAYPYNWSAWQELGHTISFDEIRYIMDLLPESFMSSLFLEKNSRDALSDSNTNLERIDTLLATFPDSAYLLMAKGQNYTFQQKLEDAERIFGQVFELDPFRMDGIADYAHTLFVLDRYDKLAALSDQFAEIGRDHPEVCCLIGNYYNQRGDHHRAIEAFKRALRLDMGCLAAWILLGHEYLELKNSHAAAEMYRRALDISPNDYRAWHGLGCVYELNGAWSYAAHYFQKCASIRPYDSRMWASLGECYDRLERTQDAISCFKRHLTCQTTQDEIVQAIQRIIDLYERLGQPVPAAYWHRNMVQVVDRTLARPDALPLARFVQSYIVAARWEMGEIVDLNLAAEALQQAGASQDGADAARAEGHVGGRYGNLALADEYLRKVISAKTELTDQAEKLLQQLAYMRD</sequence>
<keyword evidence="2" id="KW-0677">Repeat</keyword>
<keyword evidence="3" id="KW-0498">Mitosis</keyword>
<dbReference type="GO" id="GO:0016567">
    <property type="term" value="P:protein ubiquitination"/>
    <property type="evidence" value="ECO:0007669"/>
    <property type="project" value="TreeGrafter"/>
</dbReference>
<dbReference type="SMART" id="SM00028">
    <property type="entry name" value="TPR"/>
    <property type="match status" value="6"/>
</dbReference>
<dbReference type="GO" id="GO:0051301">
    <property type="term" value="P:cell division"/>
    <property type="evidence" value="ECO:0007669"/>
    <property type="project" value="UniProtKB-KW"/>
</dbReference>
<dbReference type="GO" id="GO:0005680">
    <property type="term" value="C:anaphase-promoting complex"/>
    <property type="evidence" value="ECO:0007669"/>
    <property type="project" value="InterPro"/>
</dbReference>
<evidence type="ECO:0000256" key="4">
    <source>
        <dbReference type="ARBA" id="ARBA00022786"/>
    </source>
</evidence>
<dbReference type="EMBL" id="JAPDMQ010000236">
    <property type="protein sequence ID" value="KAK0529665.1"/>
    <property type="molecule type" value="Genomic_DNA"/>
</dbReference>
<feature type="repeat" description="TPR" evidence="7">
    <location>
        <begin position="479"/>
        <end position="512"/>
    </location>
</feature>
<comment type="caution">
    <text evidence="9">The sequence shown here is derived from an EMBL/GenBank/DDBJ whole genome shotgun (WGS) entry which is preliminary data.</text>
</comment>
<evidence type="ECO:0000256" key="3">
    <source>
        <dbReference type="ARBA" id="ARBA00022776"/>
    </source>
</evidence>
<dbReference type="InterPro" id="IPR007192">
    <property type="entry name" value="APC8"/>
</dbReference>
<dbReference type="AlphaFoldDB" id="A0AAN6JJJ1"/>
<evidence type="ECO:0000313" key="10">
    <source>
        <dbReference type="Proteomes" id="UP001176521"/>
    </source>
</evidence>
<dbReference type="Gene3D" id="1.25.40.10">
    <property type="entry name" value="Tetratricopeptide repeat domain"/>
    <property type="match status" value="2"/>
</dbReference>
<reference evidence="9" key="1">
    <citation type="journal article" date="2023" name="PhytoFront">
        <title>Draft Genome Resources of Seven Strains of Tilletia horrida, Causal Agent of Kernel Smut of Rice.</title>
        <authorList>
            <person name="Khanal S."/>
            <person name="Antony Babu S."/>
            <person name="Zhou X.G."/>
        </authorList>
    </citation>
    <scope>NUCLEOTIDE SEQUENCE</scope>
    <source>
        <strain evidence="9">TX3</strain>
    </source>
</reference>
<dbReference type="PROSITE" id="PS50005">
    <property type="entry name" value="TPR"/>
    <property type="match status" value="4"/>
</dbReference>